<proteinExistence type="predicted"/>
<sequence>MNPGLQDRVYWLEQLDTIARPVLSTLAARQLKATMPISGPGQDRSPYMHLEAMGRLLSGIAPWLELEGGEEQECVFREEFRLLARESMDAGTDPKSPDYMNFSEGYQPIVDAAFLAHAILRAPDQLWNKLEKRVQLNVVTCLKATHSRKPAYSNWLLFSAIIEVALYRMGEDWDPMRIDYALRQHEQWYLGDGIYGDGPQYHNDYYNSFVIQPMLLDISETMLGLHMEWDLMKPTFITRAKRYASTLERMISPEGSFPPIGRSLAYRFGAFQLLAQMALRNELDEAIKPAQVRCGLTAVMRRTMEIPGTFDDKGWLRVGFSGYQPDIGESYISTGSLYLCAAVFLPLGLAATASFWQGEEAWTAKKAWFGEGFPIDRAL</sequence>
<evidence type="ECO:0000313" key="3">
    <source>
        <dbReference type="Proteomes" id="UP000426246"/>
    </source>
</evidence>
<keyword evidence="3" id="KW-1185">Reference proteome</keyword>
<dbReference type="RefSeq" id="WP_155703276.1">
    <property type="nucleotide sequence ID" value="NZ_CP034235.1"/>
</dbReference>
<evidence type="ECO:0000313" key="2">
    <source>
        <dbReference type="EMBL" id="QGQ98174.1"/>
    </source>
</evidence>
<dbReference type="InterPro" id="IPR049349">
    <property type="entry name" value="DUF2264_N"/>
</dbReference>
<reference evidence="3" key="1">
    <citation type="submission" date="2018-11" db="EMBL/GenBank/DDBJ databases">
        <title>Complete genome sequence of Paenibacillus sp. ML311-T8.</title>
        <authorList>
            <person name="Nam Y.-D."/>
            <person name="Kang J."/>
            <person name="Chung W.-H."/>
            <person name="Park Y.S."/>
        </authorList>
    </citation>
    <scope>NUCLEOTIDE SEQUENCE [LARGE SCALE GENOMIC DNA]</scope>
    <source>
        <strain evidence="3">ML311-T8</strain>
    </source>
</reference>
<dbReference type="Pfam" id="PF10022">
    <property type="entry name" value="DUF2264"/>
    <property type="match status" value="1"/>
</dbReference>
<name>A0A6B8RQU5_9BACL</name>
<organism evidence="2 3">
    <name type="scientific">Paenibacillus psychroresistens</name>
    <dbReference type="NCBI Taxonomy" id="1778678"/>
    <lineage>
        <taxon>Bacteria</taxon>
        <taxon>Bacillati</taxon>
        <taxon>Bacillota</taxon>
        <taxon>Bacilli</taxon>
        <taxon>Bacillales</taxon>
        <taxon>Paenibacillaceae</taxon>
        <taxon>Paenibacillus</taxon>
    </lineage>
</organism>
<dbReference type="Proteomes" id="UP000426246">
    <property type="component" value="Chromosome"/>
</dbReference>
<dbReference type="PIRSF" id="PIRSF014753">
    <property type="entry name" value="UCP014753"/>
    <property type="match status" value="1"/>
</dbReference>
<dbReference type="AlphaFoldDB" id="A0A6B8RQU5"/>
<feature type="domain" description="DUF2264" evidence="1">
    <location>
        <begin position="7"/>
        <end position="361"/>
    </location>
</feature>
<protein>
    <submittedName>
        <fullName evidence="2">DUF2264 domain-containing protein</fullName>
    </submittedName>
</protein>
<dbReference type="PANTHER" id="PTHR35339:SF3">
    <property type="entry name" value="DUF2264 DOMAIN-CONTAINING PROTEIN"/>
    <property type="match status" value="1"/>
</dbReference>
<dbReference type="EMBL" id="CP034235">
    <property type="protein sequence ID" value="QGQ98174.1"/>
    <property type="molecule type" value="Genomic_DNA"/>
</dbReference>
<accession>A0A6B8RQU5</accession>
<dbReference type="InterPro" id="IPR016624">
    <property type="entry name" value="UCP014753"/>
</dbReference>
<gene>
    <name evidence="2" type="ORF">EHS13_26450</name>
</gene>
<dbReference type="PANTHER" id="PTHR35339">
    <property type="entry name" value="LINALOOL DEHYDRATASE_ISOMERASE DOMAIN-CONTAINING PROTEIN"/>
    <property type="match status" value="1"/>
</dbReference>
<dbReference type="KEGG" id="ppsc:EHS13_26450"/>
<evidence type="ECO:0000259" key="1">
    <source>
        <dbReference type="Pfam" id="PF10022"/>
    </source>
</evidence>
<dbReference type="OrthoDB" id="9813465at2"/>